<name>A0A834SGJ2_9FABA</name>
<organism evidence="1 2">
    <name type="scientific">Senna tora</name>
    <dbReference type="NCBI Taxonomy" id="362788"/>
    <lineage>
        <taxon>Eukaryota</taxon>
        <taxon>Viridiplantae</taxon>
        <taxon>Streptophyta</taxon>
        <taxon>Embryophyta</taxon>
        <taxon>Tracheophyta</taxon>
        <taxon>Spermatophyta</taxon>
        <taxon>Magnoliopsida</taxon>
        <taxon>eudicotyledons</taxon>
        <taxon>Gunneridae</taxon>
        <taxon>Pentapetalae</taxon>
        <taxon>rosids</taxon>
        <taxon>fabids</taxon>
        <taxon>Fabales</taxon>
        <taxon>Fabaceae</taxon>
        <taxon>Caesalpinioideae</taxon>
        <taxon>Cassia clade</taxon>
        <taxon>Senna</taxon>
    </lineage>
</organism>
<dbReference type="Proteomes" id="UP000634136">
    <property type="component" value="Unassembled WGS sequence"/>
</dbReference>
<keyword evidence="2" id="KW-1185">Reference proteome</keyword>
<proteinExistence type="predicted"/>
<dbReference type="AlphaFoldDB" id="A0A834SGJ2"/>
<evidence type="ECO:0000313" key="2">
    <source>
        <dbReference type="Proteomes" id="UP000634136"/>
    </source>
</evidence>
<sequence length="219" mass="24728">METTVEMVVGELRWWSRFWDRLNGLGVNCKRVMVVGKESGAVDRLQFGEVIERVNVVVRKVEEGWRFGNGWGYGFGDAKQRKVTGLGKREGEGWEWTVVGLLVGAMKDGKRRGKKGRRRPAWSRRTTVWSSWSRLRRWRFGGCGVLGYGEDYPKKVDLEVCVNNEKIAESVDGVESLVISSTLDVQGTKAIVPISLKDVIEDQLKILIPSNGDLVVEEE</sequence>
<evidence type="ECO:0000313" key="1">
    <source>
        <dbReference type="EMBL" id="KAF7801990.1"/>
    </source>
</evidence>
<protein>
    <submittedName>
        <fullName evidence="1">Uncharacterized protein</fullName>
    </submittedName>
</protein>
<reference evidence="1" key="1">
    <citation type="submission" date="2020-09" db="EMBL/GenBank/DDBJ databases">
        <title>Genome-Enabled Discovery of Anthraquinone Biosynthesis in Senna tora.</title>
        <authorList>
            <person name="Kang S.-H."/>
            <person name="Pandey R.P."/>
            <person name="Lee C.-M."/>
            <person name="Sim J.-S."/>
            <person name="Jeong J.-T."/>
            <person name="Choi B.-S."/>
            <person name="Jung M."/>
            <person name="Ginzburg D."/>
            <person name="Zhao K."/>
            <person name="Won S.Y."/>
            <person name="Oh T.-J."/>
            <person name="Yu Y."/>
            <person name="Kim N.-H."/>
            <person name="Lee O.R."/>
            <person name="Lee T.-H."/>
            <person name="Bashyal P."/>
            <person name="Kim T.-S."/>
            <person name="Lee W.-H."/>
            <person name="Kawkins C."/>
            <person name="Kim C.-K."/>
            <person name="Kim J.S."/>
            <person name="Ahn B.O."/>
            <person name="Rhee S.Y."/>
            <person name="Sohng J.K."/>
        </authorList>
    </citation>
    <scope>NUCLEOTIDE SEQUENCE</scope>
    <source>
        <tissue evidence="1">Leaf</tissue>
    </source>
</reference>
<dbReference type="EMBL" id="JAAIUW010000013">
    <property type="protein sequence ID" value="KAF7801990.1"/>
    <property type="molecule type" value="Genomic_DNA"/>
</dbReference>
<comment type="caution">
    <text evidence="1">The sequence shown here is derived from an EMBL/GenBank/DDBJ whole genome shotgun (WGS) entry which is preliminary data.</text>
</comment>
<accession>A0A834SGJ2</accession>
<gene>
    <name evidence="1" type="ORF">G2W53_041101</name>
</gene>